<dbReference type="AlphaFoldDB" id="A0A7S4BST3"/>
<feature type="compositionally biased region" description="Basic and acidic residues" evidence="2">
    <location>
        <begin position="864"/>
        <end position="879"/>
    </location>
</feature>
<sequence length="879" mass="97701">MVSGDCNDAVMKMLCAEEKELCDKIKEVVRLISNAHENDIVATGSHCGSMSAHATTFHLSRKAPRSCLTLSIKYYSKEDIDRTLSFAQESVKQETHEPTAETPPDWNVRLCRACALLGIAIVGGDAEDTLVKHYKAVGEFNLPEGSEDLLGRTRNFVIKKGSRDEQLHELADLLLLHTLDWSKILVGHYAERAGGKRSLWALVESVEVTVPSEFELRVVDAPGFNKHSDPFRQSIALAAVSGRASAATLLMCFRMDRDFTGPLFESLRDNTSVLNDLLYADGLNSNFGFLASVSALDWELKERLEKNRGFVIQELAATLSDREKNNYKAMEAGLREALTECKQQKDELVNAAVKSSCQAHVVDVRGLFDWDREQVGGKLDPHTDPQICMRAFVERLEENVQTDKRRQHAQRLSDLLGSGLVPFYNLTRRIANMSNVQMPNPSMSDEDVDKLVSDCLPNLEALQQSANTAVDGPGSAFSPESIKGYIDNLQGVLESMVVGCTGDAVEKAWRDGKLCDGTPHLYKQGSRALGKDLQIAQNSVSELDIKTLLYFVVGPLARFGRDKLQNWLQNLKSELQKPIDKFTSVAAGASERGTRSQGDADSTTSVINQFKGKLELLEPQPKEALALLVPVLQYEIDQERAPLLKKFEESFNKELRKINSYRKETMCEEMKRRIPEILKQKKNEQRKDKMARMAKNIAVKICLQLKERLRNCIATLRKELKACFEAFVKRIHGASKDVVTGGVEHKRLKLVVASCNGNRKCAEIIRDLDEKVKSGEEVHAQQVVEKLLNKELKQHVRTDAPRQAKVQNDVATSASDASRTSAACTQRQEGNSSTGGRASAASDGQGEQSRGVKRSREQQGGSAEETKKGDTKEDPIELD</sequence>
<organism evidence="3">
    <name type="scientific">Chrysotila carterae</name>
    <name type="common">Marine alga</name>
    <name type="synonym">Syracosphaera carterae</name>
    <dbReference type="NCBI Taxonomy" id="13221"/>
    <lineage>
        <taxon>Eukaryota</taxon>
        <taxon>Haptista</taxon>
        <taxon>Haptophyta</taxon>
        <taxon>Prymnesiophyceae</taxon>
        <taxon>Isochrysidales</taxon>
        <taxon>Isochrysidaceae</taxon>
        <taxon>Chrysotila</taxon>
    </lineage>
</organism>
<feature type="compositionally biased region" description="Low complexity" evidence="2">
    <location>
        <begin position="811"/>
        <end position="825"/>
    </location>
</feature>
<protein>
    <submittedName>
        <fullName evidence="3">Uncharacterized protein</fullName>
    </submittedName>
</protein>
<proteinExistence type="predicted"/>
<feature type="compositionally biased region" description="Polar residues" evidence="2">
    <location>
        <begin position="826"/>
        <end position="836"/>
    </location>
</feature>
<evidence type="ECO:0000313" key="3">
    <source>
        <dbReference type="EMBL" id="CAE0775684.1"/>
    </source>
</evidence>
<feature type="coiled-coil region" evidence="1">
    <location>
        <begin position="644"/>
        <end position="687"/>
    </location>
</feature>
<reference evidence="3" key="1">
    <citation type="submission" date="2021-01" db="EMBL/GenBank/DDBJ databases">
        <authorList>
            <person name="Corre E."/>
            <person name="Pelletier E."/>
            <person name="Niang G."/>
            <person name="Scheremetjew M."/>
            <person name="Finn R."/>
            <person name="Kale V."/>
            <person name="Holt S."/>
            <person name="Cochrane G."/>
            <person name="Meng A."/>
            <person name="Brown T."/>
            <person name="Cohen L."/>
        </authorList>
    </citation>
    <scope>NUCLEOTIDE SEQUENCE</scope>
    <source>
        <strain evidence="3">CCMP645</strain>
    </source>
</reference>
<keyword evidence="1" id="KW-0175">Coiled coil</keyword>
<accession>A0A7S4BST3</accession>
<dbReference type="EMBL" id="HBIZ01044257">
    <property type="protein sequence ID" value="CAE0775684.1"/>
    <property type="molecule type" value="Transcribed_RNA"/>
</dbReference>
<evidence type="ECO:0000256" key="2">
    <source>
        <dbReference type="SAM" id="MobiDB-lite"/>
    </source>
</evidence>
<name>A0A7S4BST3_CHRCT</name>
<evidence type="ECO:0000256" key="1">
    <source>
        <dbReference type="SAM" id="Coils"/>
    </source>
</evidence>
<feature type="region of interest" description="Disordered" evidence="2">
    <location>
        <begin position="796"/>
        <end position="879"/>
    </location>
</feature>
<feature type="coiled-coil region" evidence="1">
    <location>
        <begin position="327"/>
        <end position="354"/>
    </location>
</feature>
<gene>
    <name evidence="3" type="ORF">PCAR00345_LOCUS28318</name>
</gene>